<protein>
    <submittedName>
        <fullName evidence="1">Uncharacterized protein</fullName>
    </submittedName>
</protein>
<dbReference type="Proteomes" id="UP000681722">
    <property type="component" value="Unassembled WGS sequence"/>
</dbReference>
<dbReference type="InterPro" id="IPR023393">
    <property type="entry name" value="START-like_dom_sf"/>
</dbReference>
<gene>
    <name evidence="1" type="ORF">GPM918_LOCUS12904</name>
    <name evidence="2" type="ORF">SRO942_LOCUS12904</name>
</gene>
<evidence type="ECO:0000313" key="2">
    <source>
        <dbReference type="EMBL" id="CAF3756398.1"/>
    </source>
</evidence>
<evidence type="ECO:0000313" key="1">
    <source>
        <dbReference type="EMBL" id="CAF0984069.1"/>
    </source>
</evidence>
<dbReference type="AlphaFoldDB" id="A0A814FPG2"/>
<reference evidence="1" key="1">
    <citation type="submission" date="2021-02" db="EMBL/GenBank/DDBJ databases">
        <authorList>
            <person name="Nowell W R."/>
        </authorList>
    </citation>
    <scope>NUCLEOTIDE SEQUENCE</scope>
</reference>
<name>A0A814FPG2_9BILA</name>
<accession>A0A814FPG2</accession>
<dbReference type="EMBL" id="CAJOBC010002885">
    <property type="protein sequence ID" value="CAF3756398.1"/>
    <property type="molecule type" value="Genomic_DNA"/>
</dbReference>
<sequence length="146" mass="16881">MKMQSYEPLENREFDMDGRHIYFIMSYSHPFKAELPRKKVVRIDDAQAQLFICSDGALGLKDPKGNIPKAFWNWAGKFGIPMYFKTMLKACYSYPEWLKDKKKTFVVDDDNFAIAAAALKKMTDNNDEFEVTDIDNGILMTTKDSI</sequence>
<evidence type="ECO:0000313" key="3">
    <source>
        <dbReference type="Proteomes" id="UP000663829"/>
    </source>
</evidence>
<dbReference type="Gene3D" id="3.30.530.20">
    <property type="match status" value="1"/>
</dbReference>
<proteinExistence type="predicted"/>
<dbReference type="EMBL" id="CAJNOQ010002885">
    <property type="protein sequence ID" value="CAF0984069.1"/>
    <property type="molecule type" value="Genomic_DNA"/>
</dbReference>
<dbReference type="SUPFAM" id="SSF55961">
    <property type="entry name" value="Bet v1-like"/>
    <property type="match status" value="1"/>
</dbReference>
<organism evidence="1 3">
    <name type="scientific">Didymodactylos carnosus</name>
    <dbReference type="NCBI Taxonomy" id="1234261"/>
    <lineage>
        <taxon>Eukaryota</taxon>
        <taxon>Metazoa</taxon>
        <taxon>Spiralia</taxon>
        <taxon>Gnathifera</taxon>
        <taxon>Rotifera</taxon>
        <taxon>Eurotatoria</taxon>
        <taxon>Bdelloidea</taxon>
        <taxon>Philodinida</taxon>
        <taxon>Philodinidae</taxon>
        <taxon>Didymodactylos</taxon>
    </lineage>
</organism>
<dbReference type="Proteomes" id="UP000663829">
    <property type="component" value="Unassembled WGS sequence"/>
</dbReference>
<comment type="caution">
    <text evidence="1">The sequence shown here is derived from an EMBL/GenBank/DDBJ whole genome shotgun (WGS) entry which is preliminary data.</text>
</comment>
<keyword evidence="3" id="KW-1185">Reference proteome</keyword>